<dbReference type="AlphaFoldDB" id="A0A644TP45"/>
<proteinExistence type="predicted"/>
<name>A0A644TP45_9ZZZZ</name>
<organism evidence="1">
    <name type="scientific">bioreactor metagenome</name>
    <dbReference type="NCBI Taxonomy" id="1076179"/>
    <lineage>
        <taxon>unclassified sequences</taxon>
        <taxon>metagenomes</taxon>
        <taxon>ecological metagenomes</taxon>
    </lineage>
</organism>
<reference evidence="1" key="1">
    <citation type="submission" date="2019-08" db="EMBL/GenBank/DDBJ databases">
        <authorList>
            <person name="Kucharzyk K."/>
            <person name="Murdoch R.W."/>
            <person name="Higgins S."/>
            <person name="Loffler F."/>
        </authorList>
    </citation>
    <scope>NUCLEOTIDE SEQUENCE</scope>
</reference>
<evidence type="ECO:0000313" key="1">
    <source>
        <dbReference type="EMBL" id="MPL68052.1"/>
    </source>
</evidence>
<gene>
    <name evidence="1" type="ORF">SDC9_13765</name>
</gene>
<comment type="caution">
    <text evidence="1">The sequence shown here is derived from an EMBL/GenBank/DDBJ whole genome shotgun (WGS) entry which is preliminary data.</text>
</comment>
<accession>A0A644TP45</accession>
<sequence>MGIFTEIRNECLIKELQRELNTDVLLFGFDGMVYFGRLQKVEDCRVATLMAPEEASNVEIQTPSGENVEVRFAHVDLWQIVAKATGVKTNPFDSGYGKGPAAGLPERTDTTERQESHELICILRRMIGDEVAITTLGGFLFTGTLGDVDDELAFISVDDIFIPGTSSQISDDDVSTAVINLEAITSVSLLNCTC</sequence>
<protein>
    <submittedName>
        <fullName evidence="1">Uncharacterized protein</fullName>
    </submittedName>
</protein>
<dbReference type="EMBL" id="VSSQ01000040">
    <property type="protein sequence ID" value="MPL68052.1"/>
    <property type="molecule type" value="Genomic_DNA"/>
</dbReference>